<name>A0A448UAE3_9NEIS</name>
<evidence type="ECO:0000256" key="3">
    <source>
        <dbReference type="ARBA" id="ARBA00022692"/>
    </source>
</evidence>
<feature type="transmembrane region" description="Helical" evidence="6">
    <location>
        <begin position="65"/>
        <end position="85"/>
    </location>
</feature>
<evidence type="ECO:0000256" key="4">
    <source>
        <dbReference type="ARBA" id="ARBA00022989"/>
    </source>
</evidence>
<dbReference type="OrthoDB" id="5638726at2"/>
<feature type="transmembrane region" description="Helical" evidence="6">
    <location>
        <begin position="37"/>
        <end position="59"/>
    </location>
</feature>
<proteinExistence type="predicted"/>
<keyword evidence="8" id="KW-1185">Reference proteome</keyword>
<keyword evidence="4 6" id="KW-1133">Transmembrane helix</keyword>
<dbReference type="EMBL" id="LR134516">
    <property type="protein sequence ID" value="VEJ20858.1"/>
    <property type="molecule type" value="Genomic_DNA"/>
</dbReference>
<dbReference type="RefSeq" id="WP_126304146.1">
    <property type="nucleotide sequence ID" value="NZ_LR134516.1"/>
</dbReference>
<dbReference type="Pfam" id="PF01810">
    <property type="entry name" value="LysE"/>
    <property type="match status" value="1"/>
</dbReference>
<dbReference type="AlphaFoldDB" id="A0A448UAE3"/>
<evidence type="ECO:0000256" key="2">
    <source>
        <dbReference type="ARBA" id="ARBA00022475"/>
    </source>
</evidence>
<accession>A0A448UAE3</accession>
<dbReference type="PANTHER" id="PTHR30086">
    <property type="entry name" value="ARGININE EXPORTER PROTEIN ARGO"/>
    <property type="match status" value="1"/>
</dbReference>
<keyword evidence="2" id="KW-1003">Cell membrane</keyword>
<dbReference type="InterPro" id="IPR001123">
    <property type="entry name" value="LeuE-type"/>
</dbReference>
<dbReference type="KEGG" id="nani:NCTC12227_00578"/>
<evidence type="ECO:0000256" key="1">
    <source>
        <dbReference type="ARBA" id="ARBA00004651"/>
    </source>
</evidence>
<evidence type="ECO:0000256" key="6">
    <source>
        <dbReference type="SAM" id="Phobius"/>
    </source>
</evidence>
<evidence type="ECO:0000313" key="8">
    <source>
        <dbReference type="Proteomes" id="UP000268229"/>
    </source>
</evidence>
<comment type="subcellular location">
    <subcellularLocation>
        <location evidence="1">Cell membrane</location>
        <topology evidence="1">Multi-pass membrane protein</topology>
    </subcellularLocation>
</comment>
<organism evidence="7 8">
    <name type="scientific">Neisseria animaloris</name>
    <dbReference type="NCBI Taxonomy" id="326522"/>
    <lineage>
        <taxon>Bacteria</taxon>
        <taxon>Pseudomonadati</taxon>
        <taxon>Pseudomonadota</taxon>
        <taxon>Betaproteobacteria</taxon>
        <taxon>Neisseriales</taxon>
        <taxon>Neisseriaceae</taxon>
        <taxon>Neisseria</taxon>
    </lineage>
</organism>
<sequence>MTAFLNGFMISAGLIVAIGAQNAFVLRKGLLKQNVGVVVSLCWLCDLALIGLGVFGISALLSDNVYATAALSLAGGLFLLGYGALSFRRAYKGGGHLSIAGEADTATPSALQAAAATLALTLLNPHVYLDTVILIGGSAAGLSAADKLKFLIGAVTASGVWFAGVGYGARLLQPLFRRERIWRILDSLIAIMMFYLAYGLLRQVFSLFPKGS</sequence>
<dbReference type="STRING" id="326522.BWD08_06635"/>
<gene>
    <name evidence="7" type="primary">argO</name>
    <name evidence="7" type="ORF">NCTC12227_00578</name>
</gene>
<keyword evidence="3 6" id="KW-0812">Transmembrane</keyword>
<dbReference type="GO" id="GO:0015171">
    <property type="term" value="F:amino acid transmembrane transporter activity"/>
    <property type="evidence" value="ECO:0007669"/>
    <property type="project" value="TreeGrafter"/>
</dbReference>
<dbReference type="GO" id="GO:0005886">
    <property type="term" value="C:plasma membrane"/>
    <property type="evidence" value="ECO:0007669"/>
    <property type="project" value="UniProtKB-SubCell"/>
</dbReference>
<feature type="transmembrane region" description="Helical" evidence="6">
    <location>
        <begin position="150"/>
        <end position="169"/>
    </location>
</feature>
<dbReference type="Proteomes" id="UP000268229">
    <property type="component" value="Chromosome"/>
</dbReference>
<keyword evidence="5 6" id="KW-0472">Membrane</keyword>
<protein>
    <submittedName>
        <fullName evidence="7">Arginine exporter protein ArgO</fullName>
    </submittedName>
</protein>
<reference evidence="7 8" key="1">
    <citation type="submission" date="2018-12" db="EMBL/GenBank/DDBJ databases">
        <authorList>
            <consortium name="Pathogen Informatics"/>
        </authorList>
    </citation>
    <scope>NUCLEOTIDE SEQUENCE [LARGE SCALE GENOMIC DNA]</scope>
    <source>
        <strain evidence="7 8">NCTC12227</strain>
    </source>
</reference>
<feature type="transmembrane region" description="Helical" evidence="6">
    <location>
        <begin position="181"/>
        <end position="201"/>
    </location>
</feature>
<dbReference type="PANTHER" id="PTHR30086:SF20">
    <property type="entry name" value="ARGININE EXPORTER PROTEIN ARGO-RELATED"/>
    <property type="match status" value="1"/>
</dbReference>
<evidence type="ECO:0000256" key="5">
    <source>
        <dbReference type="ARBA" id="ARBA00023136"/>
    </source>
</evidence>
<evidence type="ECO:0000313" key="7">
    <source>
        <dbReference type="EMBL" id="VEJ20858.1"/>
    </source>
</evidence>
<feature type="transmembrane region" description="Helical" evidence="6">
    <location>
        <begin position="6"/>
        <end position="25"/>
    </location>
</feature>